<feature type="region of interest" description="Disordered" evidence="1">
    <location>
        <begin position="1"/>
        <end position="27"/>
    </location>
</feature>
<dbReference type="AlphaFoldDB" id="A0A6N4DWQ1"/>
<dbReference type="InterPro" id="IPR025194">
    <property type="entry name" value="RodZ-like_C"/>
</dbReference>
<evidence type="ECO:0000256" key="1">
    <source>
        <dbReference type="SAM" id="MobiDB-lite"/>
    </source>
</evidence>
<feature type="domain" description="Cytoskeleton protein RodZ-like C-terminal" evidence="3">
    <location>
        <begin position="296"/>
        <end position="366"/>
    </location>
</feature>
<sequence>MTMNAVPADEELSQGAPQGPGAELRRQREARELDVAQAAAMLHLSQGMLVALEADDYEQLPGAVFVQGYLRKYAKLLEIPAEPLLEAFGRVRPSEKRANFKVAHTNQEIRSSDAPVRLVSRLIVLAVLVLGLTWWYGYLTPGGLGDGGESPAQARIGEEESGTPALAAVEALSPESMGDPVGPLLPVSPEAVTPPLEEVPEGRSATLMSTPDAPAPQPPAIEPEPQQERTGEILAPSLEAEAPAPVSPGPVPVTPAVSDPLSALPPVAVPEPAMEPGRTPEPAPAEPQAPPVEISLLFSGESWVSIRDASGGFQIQGLVAKESRRVLGGEAPYNVVLGNASQVEIRIGGQPWDFSRYIKGNVARFTLNPGAG</sequence>
<proteinExistence type="predicted"/>
<comment type="caution">
    <text evidence="4">The sequence shown here is derived from an EMBL/GenBank/DDBJ whole genome shotgun (WGS) entry which is preliminary data.</text>
</comment>
<dbReference type="InterPro" id="IPR001387">
    <property type="entry name" value="Cro/C1-type_HTH"/>
</dbReference>
<evidence type="ECO:0000313" key="5">
    <source>
        <dbReference type="Proteomes" id="UP000250928"/>
    </source>
</evidence>
<dbReference type="Pfam" id="PF13464">
    <property type="entry name" value="RodZ_C"/>
    <property type="match status" value="1"/>
</dbReference>
<dbReference type="InterPro" id="IPR010982">
    <property type="entry name" value="Lambda_DNA-bd_dom_sf"/>
</dbReference>
<feature type="compositionally biased region" description="Pro residues" evidence="1">
    <location>
        <begin position="279"/>
        <end position="289"/>
    </location>
</feature>
<evidence type="ECO:0000259" key="3">
    <source>
        <dbReference type="Pfam" id="PF13464"/>
    </source>
</evidence>
<keyword evidence="2" id="KW-0472">Membrane</keyword>
<dbReference type="Gene3D" id="1.10.260.40">
    <property type="entry name" value="lambda repressor-like DNA-binding domains"/>
    <property type="match status" value="1"/>
</dbReference>
<feature type="region of interest" description="Disordered" evidence="1">
    <location>
        <begin position="241"/>
        <end position="289"/>
    </location>
</feature>
<evidence type="ECO:0000313" key="4">
    <source>
        <dbReference type="EMBL" id="PUE02082.1"/>
    </source>
</evidence>
<feature type="compositionally biased region" description="Pro residues" evidence="1">
    <location>
        <begin position="213"/>
        <end position="222"/>
    </location>
</feature>
<dbReference type="Pfam" id="PF13413">
    <property type="entry name" value="HTH_25"/>
    <property type="match status" value="1"/>
</dbReference>
<feature type="compositionally biased region" description="Low complexity" evidence="1">
    <location>
        <begin position="254"/>
        <end position="276"/>
    </location>
</feature>
<dbReference type="CDD" id="cd00093">
    <property type="entry name" value="HTH_XRE"/>
    <property type="match status" value="1"/>
</dbReference>
<protein>
    <recommendedName>
        <fullName evidence="3">Cytoskeleton protein RodZ-like C-terminal domain-containing protein</fullName>
    </recommendedName>
</protein>
<dbReference type="Proteomes" id="UP000250928">
    <property type="component" value="Unassembled WGS sequence"/>
</dbReference>
<keyword evidence="2" id="KW-0812">Transmembrane</keyword>
<feature type="region of interest" description="Disordered" evidence="1">
    <location>
        <begin position="174"/>
        <end position="228"/>
    </location>
</feature>
<evidence type="ECO:0000256" key="2">
    <source>
        <dbReference type="SAM" id="Phobius"/>
    </source>
</evidence>
<dbReference type="PANTHER" id="PTHR34475">
    <property type="match status" value="1"/>
</dbReference>
<reference evidence="4 5" key="1">
    <citation type="submission" date="2018-01" db="EMBL/GenBank/DDBJ databases">
        <title>Novel co-symbiosis in the lucinid bivalve Phacoides pectinatus.</title>
        <authorList>
            <person name="Lim S.J."/>
            <person name="Davis B.G."/>
            <person name="Gill D.E."/>
            <person name="Engel A.S."/>
            <person name="Anderson L.C."/>
            <person name="Campbell B.J."/>
        </authorList>
    </citation>
    <scope>NUCLEOTIDE SEQUENCE [LARGE SCALE GENOMIC DNA]</scope>
    <source>
        <strain evidence="4">N3_P5</strain>
    </source>
</reference>
<dbReference type="EMBL" id="PQCO01000188">
    <property type="protein sequence ID" value="PUE02082.1"/>
    <property type="molecule type" value="Genomic_DNA"/>
</dbReference>
<organism evidence="4 5">
    <name type="scientific">Candidatus Sedimenticola endophacoides</name>
    <dbReference type="NCBI Taxonomy" id="2548426"/>
    <lineage>
        <taxon>Bacteria</taxon>
        <taxon>Pseudomonadati</taxon>
        <taxon>Pseudomonadota</taxon>
        <taxon>Gammaproteobacteria</taxon>
        <taxon>Chromatiales</taxon>
        <taxon>Sedimenticolaceae</taxon>
        <taxon>Sedimenticola</taxon>
    </lineage>
</organism>
<feature type="transmembrane region" description="Helical" evidence="2">
    <location>
        <begin position="118"/>
        <end position="137"/>
    </location>
</feature>
<keyword evidence="2" id="KW-1133">Transmembrane helix</keyword>
<dbReference type="GO" id="GO:0003677">
    <property type="term" value="F:DNA binding"/>
    <property type="evidence" value="ECO:0007669"/>
    <property type="project" value="InterPro"/>
</dbReference>
<dbReference type="PANTHER" id="PTHR34475:SF1">
    <property type="entry name" value="CYTOSKELETON PROTEIN RODZ"/>
    <property type="match status" value="1"/>
</dbReference>
<name>A0A6N4DWQ1_9GAMM</name>
<accession>A0A6N4DWQ1</accession>
<dbReference type="InterPro" id="IPR050400">
    <property type="entry name" value="Bact_Cytoskel_RodZ"/>
</dbReference>
<gene>
    <name evidence="4" type="ORF">C3L24_06850</name>
</gene>